<protein>
    <recommendedName>
        <fullName evidence="3">Histidine phosphatase family protein</fullName>
    </recommendedName>
</protein>
<sequence length="199" mass="22299">MPADYRRMRLRRLPKRQLQSGGDACAAPLDSPVRRIALLRHAEKRGCEQPGQLSGVGHMRAFALPHVLADLSRRDGWLLAPDRLIAAADTPRSRRPSQTLAALGRRLGLRVLQVDAAAALPSSLFDPQILPDWHFAVISWRRSSILRVARLLGAAPQDLPAEWPRELYDQIILLDYDAAGRVQRTRCVRADQEVQLRDG</sequence>
<evidence type="ECO:0008006" key="3">
    <source>
        <dbReference type="Google" id="ProtNLM"/>
    </source>
</evidence>
<proteinExistence type="predicted"/>
<comment type="caution">
    <text evidence="1">The sequence shown here is derived from an EMBL/GenBank/DDBJ whole genome shotgun (WGS) entry which is preliminary data.</text>
</comment>
<dbReference type="EMBL" id="JANFQO010000003">
    <property type="protein sequence ID" value="MCQ4163906.1"/>
    <property type="molecule type" value="Genomic_DNA"/>
</dbReference>
<evidence type="ECO:0000313" key="2">
    <source>
        <dbReference type="Proteomes" id="UP001165498"/>
    </source>
</evidence>
<organism evidence="1 2">
    <name type="scientific">Tahibacter harae</name>
    <dbReference type="NCBI Taxonomy" id="2963937"/>
    <lineage>
        <taxon>Bacteria</taxon>
        <taxon>Pseudomonadati</taxon>
        <taxon>Pseudomonadota</taxon>
        <taxon>Gammaproteobacteria</taxon>
        <taxon>Lysobacterales</taxon>
        <taxon>Rhodanobacteraceae</taxon>
        <taxon>Tahibacter</taxon>
    </lineage>
</organism>
<reference evidence="1" key="1">
    <citation type="submission" date="2022-07" db="EMBL/GenBank/DDBJ databases">
        <title>Tahibacter sp., a new gammaproteobacterium isolated from the silt sample collected at pig farm.</title>
        <authorList>
            <person name="Chen H."/>
        </authorList>
    </citation>
    <scope>NUCLEOTIDE SEQUENCE</scope>
    <source>
        <strain evidence="1">P2K</strain>
    </source>
</reference>
<keyword evidence="2" id="KW-1185">Reference proteome</keyword>
<accession>A0ABT1QN01</accession>
<evidence type="ECO:0000313" key="1">
    <source>
        <dbReference type="EMBL" id="MCQ4163906.1"/>
    </source>
</evidence>
<dbReference type="Proteomes" id="UP001165498">
    <property type="component" value="Unassembled WGS sequence"/>
</dbReference>
<gene>
    <name evidence="1" type="ORF">NM961_04200</name>
</gene>
<name>A0ABT1QN01_9GAMM</name>